<keyword evidence="4" id="KW-0689">Ribosomal protein</keyword>
<reference evidence="10 11" key="2">
    <citation type="journal article" date="2018" name="Elife">
        <title>Firefly genomes illuminate parallel origins of bioluminescence in beetles.</title>
        <authorList>
            <person name="Fallon T.R."/>
            <person name="Lower S.E."/>
            <person name="Chang C.H."/>
            <person name="Bessho-Uehara M."/>
            <person name="Martin G.J."/>
            <person name="Bewick A.J."/>
            <person name="Behringer M."/>
            <person name="Debat H.J."/>
            <person name="Wong I."/>
            <person name="Day J.C."/>
            <person name="Suvorov A."/>
            <person name="Silva C.J."/>
            <person name="Stanger-Hall K.F."/>
            <person name="Hall D.W."/>
            <person name="Schmitz R.J."/>
            <person name="Nelson D.R."/>
            <person name="Lewis S.M."/>
            <person name="Shigenobu S."/>
            <person name="Bybee S.M."/>
            <person name="Larracuente A.M."/>
            <person name="Oba Y."/>
            <person name="Weng J.K."/>
        </authorList>
    </citation>
    <scope>NUCLEOTIDE SEQUENCE [LARGE SCALE GENOMIC DNA]</scope>
    <source>
        <strain evidence="10">1611_PpyrPB1</strain>
        <tissue evidence="10">Whole body</tissue>
    </source>
</reference>
<dbReference type="GO" id="GO:1990904">
    <property type="term" value="C:ribonucleoprotein complex"/>
    <property type="evidence" value="ECO:0007669"/>
    <property type="project" value="UniProtKB-KW"/>
</dbReference>
<dbReference type="Proteomes" id="UP000327044">
    <property type="component" value="Unassembled WGS sequence"/>
</dbReference>
<dbReference type="InParanoid" id="A0A1Y1NJ65"/>
<evidence type="ECO:0000256" key="2">
    <source>
        <dbReference type="ARBA" id="ARBA00006598"/>
    </source>
</evidence>
<evidence type="ECO:0000256" key="3">
    <source>
        <dbReference type="ARBA" id="ARBA00022946"/>
    </source>
</evidence>
<accession>A0A1Y1NJ65</accession>
<dbReference type="InterPro" id="IPR021137">
    <property type="entry name" value="Ribosomal_bL35-like"/>
</dbReference>
<dbReference type="AlphaFoldDB" id="A0A1Y1NJ65"/>
<evidence type="ECO:0000313" key="9">
    <source>
        <dbReference type="EMBL" id="JAV96675.1"/>
    </source>
</evidence>
<comment type="subcellular location">
    <subcellularLocation>
        <location evidence="1">Mitochondrion</location>
    </subcellularLocation>
</comment>
<evidence type="ECO:0000313" key="11">
    <source>
        <dbReference type="Proteomes" id="UP000327044"/>
    </source>
</evidence>
<keyword evidence="6" id="KW-0687">Ribonucleoprotein</keyword>
<dbReference type="Pfam" id="PF01632">
    <property type="entry name" value="Ribosomal_L35p"/>
    <property type="match status" value="1"/>
</dbReference>
<reference evidence="10" key="3">
    <citation type="submission" date="2019-08" db="EMBL/GenBank/DDBJ databases">
        <authorList>
            <consortium name="Photinus pyralis genome working group"/>
            <person name="Fallon T.R."/>
            <person name="Sander Lower S.E."/>
            <person name="Weng J.-K."/>
        </authorList>
    </citation>
    <scope>NUCLEOTIDE SEQUENCE</scope>
    <source>
        <strain evidence="10">1611_PpyrPB1</strain>
        <tissue evidence="10">Whole body</tissue>
    </source>
</reference>
<dbReference type="EMBL" id="GEZM01003615">
    <property type="protein sequence ID" value="JAV96675.1"/>
    <property type="molecule type" value="Transcribed_RNA"/>
</dbReference>
<evidence type="ECO:0000256" key="4">
    <source>
        <dbReference type="ARBA" id="ARBA00022980"/>
    </source>
</evidence>
<reference evidence="9" key="1">
    <citation type="journal article" date="2016" name="Sci. Rep.">
        <title>Molecular characterization of firefly nuptial gifts: a multi-omics approach sheds light on postcopulatory sexual selection.</title>
        <authorList>
            <person name="Al-Wathiqui N."/>
            <person name="Fallon T.R."/>
            <person name="South A."/>
            <person name="Weng J.K."/>
            <person name="Lewis S.M."/>
        </authorList>
    </citation>
    <scope>NUCLEOTIDE SEQUENCE</scope>
</reference>
<dbReference type="FunCoup" id="A0A1Y1NJ65">
    <property type="interactions" value="941"/>
</dbReference>
<proteinExistence type="inferred from homology"/>
<dbReference type="GO" id="GO:0005739">
    <property type="term" value="C:mitochondrion"/>
    <property type="evidence" value="ECO:0007669"/>
    <property type="project" value="UniProtKB-SubCell"/>
</dbReference>
<keyword evidence="3" id="KW-0809">Transit peptide</keyword>
<dbReference type="InterPro" id="IPR019338">
    <property type="entry name" value="Ribosomal_bL35m"/>
</dbReference>
<dbReference type="PANTHER" id="PTHR15909:SF0">
    <property type="entry name" value="LARGE RIBOSOMAL SUBUNIT PROTEIN BL35M"/>
    <property type="match status" value="1"/>
</dbReference>
<evidence type="ECO:0000256" key="5">
    <source>
        <dbReference type="ARBA" id="ARBA00023128"/>
    </source>
</evidence>
<dbReference type="GO" id="GO:0003735">
    <property type="term" value="F:structural constituent of ribosome"/>
    <property type="evidence" value="ECO:0007669"/>
    <property type="project" value="InterPro"/>
</dbReference>
<evidence type="ECO:0000256" key="1">
    <source>
        <dbReference type="ARBA" id="ARBA00004173"/>
    </source>
</evidence>
<name>A0A1Y1NJ65_PHOPY</name>
<dbReference type="PANTHER" id="PTHR15909">
    <property type="entry name" value="39S RIBOSOMAL PROTEIN L35, MITOCHONDRIAL"/>
    <property type="match status" value="1"/>
</dbReference>
<evidence type="ECO:0000256" key="7">
    <source>
        <dbReference type="ARBA" id="ARBA00035273"/>
    </source>
</evidence>
<keyword evidence="5" id="KW-0496">Mitochondrion</keyword>
<sequence>MLNINRLFLAFQPTKLTNLFANRSSNSLLKYVPLAQSSYKQYSTGFSGQPSTLLQNSTLVDISNSINSRSVTKFSIKKGKRKTVKTVLMRFYRLNWGGWVRTIAGRHRRMWSKSYPRQVRVRQHVLCNSTQCTLLDKMVTNYWRKPKYYVEDPYEPYHTREEFEFTARKPRAYFPPE</sequence>
<protein>
    <recommendedName>
        <fullName evidence="7">Large ribosomal subunit protein bL35m</fullName>
    </recommendedName>
    <alternativeName>
        <fullName evidence="8">39S ribosomal protein L35, mitochondrial</fullName>
    </alternativeName>
</protein>
<evidence type="ECO:0000256" key="8">
    <source>
        <dbReference type="ARBA" id="ARBA00035418"/>
    </source>
</evidence>
<gene>
    <name evidence="10" type="ORF">PPYR_11687</name>
</gene>
<dbReference type="EMBL" id="VVIM01000008">
    <property type="protein sequence ID" value="KAB0794848.1"/>
    <property type="molecule type" value="Genomic_DNA"/>
</dbReference>
<comment type="similarity">
    <text evidence="2">Belongs to the bacterial ribosomal protein bL35 family.</text>
</comment>
<dbReference type="GO" id="GO:0006412">
    <property type="term" value="P:translation"/>
    <property type="evidence" value="ECO:0007669"/>
    <property type="project" value="InterPro"/>
</dbReference>
<dbReference type="GO" id="GO:0005840">
    <property type="term" value="C:ribosome"/>
    <property type="evidence" value="ECO:0007669"/>
    <property type="project" value="UniProtKB-KW"/>
</dbReference>
<keyword evidence="11" id="KW-1185">Reference proteome</keyword>
<evidence type="ECO:0000256" key="6">
    <source>
        <dbReference type="ARBA" id="ARBA00023274"/>
    </source>
</evidence>
<dbReference type="SUPFAM" id="SSF143034">
    <property type="entry name" value="L35p-like"/>
    <property type="match status" value="1"/>
</dbReference>
<organism evidence="9">
    <name type="scientific">Photinus pyralis</name>
    <name type="common">Common eastern firefly</name>
    <name type="synonym">Lampyris pyralis</name>
    <dbReference type="NCBI Taxonomy" id="7054"/>
    <lineage>
        <taxon>Eukaryota</taxon>
        <taxon>Metazoa</taxon>
        <taxon>Ecdysozoa</taxon>
        <taxon>Arthropoda</taxon>
        <taxon>Hexapoda</taxon>
        <taxon>Insecta</taxon>
        <taxon>Pterygota</taxon>
        <taxon>Neoptera</taxon>
        <taxon>Endopterygota</taxon>
        <taxon>Coleoptera</taxon>
        <taxon>Polyphaga</taxon>
        <taxon>Elateriformia</taxon>
        <taxon>Elateroidea</taxon>
        <taxon>Lampyridae</taxon>
        <taxon>Lampyrinae</taxon>
        <taxon>Photinus</taxon>
    </lineage>
</organism>
<dbReference type="InterPro" id="IPR037229">
    <property type="entry name" value="Ribosomal_bL35_sf"/>
</dbReference>
<evidence type="ECO:0000313" key="10">
    <source>
        <dbReference type="EMBL" id="KAB0794848.1"/>
    </source>
</evidence>